<dbReference type="GO" id="GO:0045927">
    <property type="term" value="P:positive regulation of growth"/>
    <property type="evidence" value="ECO:0007669"/>
    <property type="project" value="InterPro"/>
</dbReference>
<dbReference type="EMBL" id="KZ453122">
    <property type="protein sequence ID" value="PKA47565.1"/>
    <property type="molecule type" value="Genomic_DNA"/>
</dbReference>
<dbReference type="Pfam" id="PF05003">
    <property type="entry name" value="DUF668"/>
    <property type="match status" value="1"/>
</dbReference>
<organism evidence="3 4">
    <name type="scientific">Apostasia shenzhenica</name>
    <dbReference type="NCBI Taxonomy" id="1088818"/>
    <lineage>
        <taxon>Eukaryota</taxon>
        <taxon>Viridiplantae</taxon>
        <taxon>Streptophyta</taxon>
        <taxon>Embryophyta</taxon>
        <taxon>Tracheophyta</taxon>
        <taxon>Spermatophyta</taxon>
        <taxon>Magnoliopsida</taxon>
        <taxon>Liliopsida</taxon>
        <taxon>Asparagales</taxon>
        <taxon>Orchidaceae</taxon>
        <taxon>Apostasioideae</taxon>
        <taxon>Apostasia</taxon>
    </lineage>
</organism>
<evidence type="ECO:0000259" key="2">
    <source>
        <dbReference type="Pfam" id="PF11961"/>
    </source>
</evidence>
<proteinExistence type="predicted"/>
<protein>
    <recommendedName>
        <fullName evidence="5">DUF668 domain-containing protein</fullName>
    </recommendedName>
</protein>
<name>A0A2H9ZW77_9ASPA</name>
<evidence type="ECO:0008006" key="5">
    <source>
        <dbReference type="Google" id="ProtNLM"/>
    </source>
</evidence>
<dbReference type="InterPro" id="IPR021864">
    <property type="entry name" value="DUF3475"/>
</dbReference>
<accession>A0A2H9ZW77</accession>
<dbReference type="STRING" id="1088818.A0A2H9ZW77"/>
<evidence type="ECO:0000313" key="3">
    <source>
        <dbReference type="EMBL" id="PKA47565.1"/>
    </source>
</evidence>
<dbReference type="InterPro" id="IPR007700">
    <property type="entry name" value="DUF668"/>
</dbReference>
<feature type="domain" description="DUF668" evidence="1">
    <location>
        <begin position="204"/>
        <end position="283"/>
    </location>
</feature>
<dbReference type="OrthoDB" id="2018987at2759"/>
<keyword evidence="4" id="KW-1185">Reference proteome</keyword>
<dbReference type="Pfam" id="PF11961">
    <property type="entry name" value="DUF3475"/>
    <property type="match status" value="1"/>
</dbReference>
<gene>
    <name evidence="3" type="ORF">AXF42_Ash014761</name>
</gene>
<dbReference type="AlphaFoldDB" id="A0A2H9ZW77"/>
<evidence type="ECO:0000259" key="1">
    <source>
        <dbReference type="Pfam" id="PF05003"/>
    </source>
</evidence>
<dbReference type="PANTHER" id="PTHR31371">
    <property type="entry name" value="BNAC09G50660D PROTEIN"/>
    <property type="match status" value="1"/>
</dbReference>
<dbReference type="Proteomes" id="UP000236161">
    <property type="component" value="Unassembled WGS sequence"/>
</dbReference>
<sequence>MCKAVHLWQALSDERIGKLRDDAMRLEGVRKLVSEDDDFLLGLVIAEIMDSVRALARSVARLGKWCADPLLQHFEHVIADLVSKASYPYRFEFTGKKMDGEVKKMEKFIAAASNLYQEIEVLADMEGEGLAAFKRRIGWQRQAVKRLQEVSVWNRSYDYTVLLLARSLFTIVGRMKIIFGFQNTNLSLYLLDSKRKLLNAPPSTLGAAALSLHYANIIVTIEKLAMSPISIGPSVRDELYNMLPGSIRMALRMRLRDPALAAEWSDAMTRILEWLSPLAHNMVMWQSARSFEQQRWASSTSVLLIQTLYYANQVKTEAAIAELLVGLNYLWRFGKELNSKAVQDCANGRNLNRSWQTKCKIHTIGR</sequence>
<dbReference type="PANTHER" id="PTHR31371:SF20">
    <property type="entry name" value="OS12G0146500 PROTEIN"/>
    <property type="match status" value="1"/>
</dbReference>
<reference evidence="3 4" key="1">
    <citation type="journal article" date="2017" name="Nature">
        <title>The Apostasia genome and the evolution of orchids.</title>
        <authorList>
            <person name="Zhang G.Q."/>
            <person name="Liu K.W."/>
            <person name="Li Z."/>
            <person name="Lohaus R."/>
            <person name="Hsiao Y.Y."/>
            <person name="Niu S.C."/>
            <person name="Wang J.Y."/>
            <person name="Lin Y.C."/>
            <person name="Xu Q."/>
            <person name="Chen L.J."/>
            <person name="Yoshida K."/>
            <person name="Fujiwara S."/>
            <person name="Wang Z.W."/>
            <person name="Zhang Y.Q."/>
            <person name="Mitsuda N."/>
            <person name="Wang M."/>
            <person name="Liu G.H."/>
            <person name="Pecoraro L."/>
            <person name="Huang H.X."/>
            <person name="Xiao X.J."/>
            <person name="Lin M."/>
            <person name="Wu X.Y."/>
            <person name="Wu W.L."/>
            <person name="Chen Y.Y."/>
            <person name="Chang S.B."/>
            <person name="Sakamoto S."/>
            <person name="Ohme-Takagi M."/>
            <person name="Yagi M."/>
            <person name="Zeng S.J."/>
            <person name="Shen C.Y."/>
            <person name="Yeh C.M."/>
            <person name="Luo Y.B."/>
            <person name="Tsai W.C."/>
            <person name="Van de Peer Y."/>
            <person name="Liu Z.J."/>
        </authorList>
    </citation>
    <scope>NUCLEOTIDE SEQUENCE [LARGE SCALE GENOMIC DNA]</scope>
    <source>
        <strain evidence="4">cv. Shenzhen</strain>
        <tissue evidence="3">Stem</tissue>
    </source>
</reference>
<evidence type="ECO:0000313" key="4">
    <source>
        <dbReference type="Proteomes" id="UP000236161"/>
    </source>
</evidence>
<feature type="domain" description="DUF3475" evidence="2">
    <location>
        <begin position="1"/>
        <end position="48"/>
    </location>
</feature>